<evidence type="ECO:0000256" key="1">
    <source>
        <dbReference type="ARBA" id="ARBA00004123"/>
    </source>
</evidence>
<dbReference type="InParanoid" id="A0A1S4FE68"/>
<dbReference type="PANTHER" id="PTHR24340">
    <property type="entry name" value="HOMEOBOX PROTEIN NKX"/>
    <property type="match status" value="1"/>
</dbReference>
<dbReference type="PROSITE" id="PS50071">
    <property type="entry name" value="HOMEOBOX_2"/>
    <property type="match status" value="1"/>
</dbReference>
<dbReference type="PROSITE" id="PS00027">
    <property type="entry name" value="HOMEOBOX_1"/>
    <property type="match status" value="1"/>
</dbReference>
<evidence type="ECO:0000256" key="4">
    <source>
        <dbReference type="ARBA" id="ARBA00023242"/>
    </source>
</evidence>
<keyword evidence="2 5" id="KW-0238">DNA-binding</keyword>
<keyword evidence="3 5" id="KW-0371">Homeobox</keyword>
<evidence type="ECO:0000256" key="7">
    <source>
        <dbReference type="SAM" id="MobiDB-lite"/>
    </source>
</evidence>
<dbReference type="VEuPathDB" id="VectorBase:AAEL006597"/>
<dbReference type="AlphaFoldDB" id="A0A1S4FE68"/>
<feature type="DNA-binding region" description="Homeobox" evidence="5">
    <location>
        <begin position="199"/>
        <end position="258"/>
    </location>
</feature>
<dbReference type="EnsemblMetazoa" id="AAEL006597-RA">
    <property type="protein sequence ID" value="AAEL006597-PA"/>
    <property type="gene ID" value="AAEL006597"/>
</dbReference>
<accession>A0A1S4FE68</accession>
<dbReference type="InterPro" id="IPR017970">
    <property type="entry name" value="Homeobox_CS"/>
</dbReference>
<reference evidence="8 9" key="1">
    <citation type="submission" date="2017-06" db="EMBL/GenBank/DDBJ databases">
        <title>Aedes aegypti genome working group (AGWG) sequencing and assembly.</title>
        <authorList>
            <consortium name="Aedes aegypti Genome Working Group (AGWG)"/>
            <person name="Matthews B.J."/>
        </authorList>
    </citation>
    <scope>NUCLEOTIDE SEQUENCE [LARGE SCALE GENOMIC DNA]</scope>
    <source>
        <strain evidence="8 9">LVP_AGWG</strain>
    </source>
</reference>
<feature type="region of interest" description="Disordered" evidence="7">
    <location>
        <begin position="352"/>
        <end position="431"/>
    </location>
</feature>
<dbReference type="InterPro" id="IPR020479">
    <property type="entry name" value="HD_metazoa"/>
</dbReference>
<dbReference type="SMART" id="SM00389">
    <property type="entry name" value="HOX"/>
    <property type="match status" value="1"/>
</dbReference>
<dbReference type="GO" id="GO:0000981">
    <property type="term" value="F:DNA-binding transcription factor activity, RNA polymerase II-specific"/>
    <property type="evidence" value="ECO:0007669"/>
    <property type="project" value="InterPro"/>
</dbReference>
<feature type="region of interest" description="Disordered" evidence="7">
    <location>
        <begin position="21"/>
        <end position="49"/>
    </location>
</feature>
<evidence type="ECO:0000256" key="5">
    <source>
        <dbReference type="PROSITE-ProRule" id="PRU00108"/>
    </source>
</evidence>
<dbReference type="SUPFAM" id="SSF46689">
    <property type="entry name" value="Homeodomain-like"/>
    <property type="match status" value="1"/>
</dbReference>
<proteinExistence type="predicted"/>
<keyword evidence="4 5" id="KW-0539">Nucleus</keyword>
<feature type="region of interest" description="Disordered" evidence="7">
    <location>
        <begin position="159"/>
        <end position="197"/>
    </location>
</feature>
<reference evidence="8" key="2">
    <citation type="submission" date="2020-05" db="UniProtKB">
        <authorList>
            <consortium name="EnsemblMetazoa"/>
        </authorList>
    </citation>
    <scope>IDENTIFICATION</scope>
    <source>
        <strain evidence="8">LVP_AGWG</strain>
    </source>
</reference>
<dbReference type="Pfam" id="PF00046">
    <property type="entry name" value="Homeodomain"/>
    <property type="match status" value="1"/>
</dbReference>
<dbReference type="CDD" id="cd00086">
    <property type="entry name" value="homeodomain"/>
    <property type="match status" value="1"/>
</dbReference>
<feature type="compositionally biased region" description="Basic and acidic residues" evidence="7">
    <location>
        <begin position="384"/>
        <end position="415"/>
    </location>
</feature>
<dbReference type="GO" id="GO:0030154">
    <property type="term" value="P:cell differentiation"/>
    <property type="evidence" value="ECO:0007669"/>
    <property type="project" value="TreeGrafter"/>
</dbReference>
<feature type="compositionally biased region" description="Basic and acidic residues" evidence="7">
    <location>
        <begin position="26"/>
        <end position="35"/>
    </location>
</feature>
<evidence type="ECO:0000256" key="2">
    <source>
        <dbReference type="ARBA" id="ARBA00023125"/>
    </source>
</evidence>
<dbReference type="InterPro" id="IPR009057">
    <property type="entry name" value="Homeodomain-like_sf"/>
</dbReference>
<dbReference type="PRINTS" id="PR00024">
    <property type="entry name" value="HOMEOBOX"/>
</dbReference>
<name>A0A1S4FE68_AEDAE</name>
<keyword evidence="9" id="KW-1185">Reference proteome</keyword>
<dbReference type="InterPro" id="IPR050394">
    <property type="entry name" value="Homeobox_NK-like"/>
</dbReference>
<dbReference type="Gene3D" id="1.10.10.60">
    <property type="entry name" value="Homeodomain-like"/>
    <property type="match status" value="1"/>
</dbReference>
<dbReference type="GO" id="GO:0000978">
    <property type="term" value="F:RNA polymerase II cis-regulatory region sequence-specific DNA binding"/>
    <property type="evidence" value="ECO:0007669"/>
    <property type="project" value="TreeGrafter"/>
</dbReference>
<dbReference type="PANTHER" id="PTHR24340:SF73">
    <property type="entry name" value="HOMEOBOX PROTEIN BAGPIPE-RELATED"/>
    <property type="match status" value="1"/>
</dbReference>
<evidence type="ECO:0000313" key="8">
    <source>
        <dbReference type="EnsemblMetazoa" id="AAEL006597-PA"/>
    </source>
</evidence>
<evidence type="ECO:0000313" key="9">
    <source>
        <dbReference type="Proteomes" id="UP000008820"/>
    </source>
</evidence>
<dbReference type="InterPro" id="IPR001356">
    <property type="entry name" value="HD"/>
</dbReference>
<comment type="subcellular location">
    <subcellularLocation>
        <location evidence="1 5 6">Nucleus</location>
    </subcellularLocation>
</comment>
<organism evidence="8 9">
    <name type="scientific">Aedes aegypti</name>
    <name type="common">Yellowfever mosquito</name>
    <name type="synonym">Culex aegypti</name>
    <dbReference type="NCBI Taxonomy" id="7159"/>
    <lineage>
        <taxon>Eukaryota</taxon>
        <taxon>Metazoa</taxon>
        <taxon>Ecdysozoa</taxon>
        <taxon>Arthropoda</taxon>
        <taxon>Hexapoda</taxon>
        <taxon>Insecta</taxon>
        <taxon>Pterygota</taxon>
        <taxon>Neoptera</taxon>
        <taxon>Endopterygota</taxon>
        <taxon>Diptera</taxon>
        <taxon>Nematocera</taxon>
        <taxon>Culicoidea</taxon>
        <taxon>Culicidae</taxon>
        <taxon>Culicinae</taxon>
        <taxon>Aedini</taxon>
        <taxon>Aedes</taxon>
        <taxon>Stegomyia</taxon>
    </lineage>
</organism>
<dbReference type="GO" id="GO:0005634">
    <property type="term" value="C:nucleus"/>
    <property type="evidence" value="ECO:0007669"/>
    <property type="project" value="UniProtKB-SubCell"/>
</dbReference>
<feature type="compositionally biased region" description="Acidic residues" evidence="7">
    <location>
        <begin position="418"/>
        <end position="431"/>
    </location>
</feature>
<evidence type="ECO:0000256" key="6">
    <source>
        <dbReference type="RuleBase" id="RU000682"/>
    </source>
</evidence>
<protein>
    <submittedName>
        <fullName evidence="8">Uncharacterized protein</fullName>
    </submittedName>
</protein>
<gene>
    <name evidence="8" type="primary">5568159</name>
</gene>
<dbReference type="Proteomes" id="UP000008820">
    <property type="component" value="Chromosome 1"/>
</dbReference>
<sequence length="431" mass="47927">MSLTTSTVKSIASTPFSINDILTRPRGADSERRSSIESSGNEEELGDLGRMKYYKSGSTSGTSPRQIDHAEFYGKLNMAAYYHNNNNSSFNLASLHPSLRRGSLDCYMVPAERIEHNLATRCQIDSGECEGERYEKRLGGASGSESDCYRIKAGRNESPLDMRRSAENDSDCDTPSPYGNLSIHNGSLPGDDAPTAARKKRSRAAFSHSQVFELERRFAQQRYLSGPERSELAKSLRLTETQVKIWFQNRRYKTKRKQIQQHEAAILSATKRVPVQVLVREDGTYGPAAMLAGQPHYASGLDPALLNVYRHQIQMAYGMPVPPMPFSYFYPSKIPGAIPVMAAAAAVASKQPLNFSTRSPPSDSGIEGHERHSSPTGSSLAARDSAKNDDDVCFDRERKSDDHPRRERCRSRDCEMLSAEEGDENENVEID</sequence>
<feature type="compositionally biased region" description="Polar residues" evidence="7">
    <location>
        <begin position="352"/>
        <end position="362"/>
    </location>
</feature>
<dbReference type="FunCoup" id="A0A1S4FE68">
    <property type="interactions" value="10"/>
</dbReference>
<evidence type="ECO:0000256" key="3">
    <source>
        <dbReference type="ARBA" id="ARBA00023155"/>
    </source>
</evidence>
<dbReference type="OrthoDB" id="6159439at2759"/>